<sequence>MPPARCGGSGLGRTGPALGRRGLRWVGLPGGAVWWGGGGRGLLRDGRGGLCLMSHIRVIHVSSFVFKRNRGHVFFFCPKVWSVLEVWFFFIK</sequence>
<evidence type="ECO:0000313" key="1">
    <source>
        <dbReference type="EMBL" id="JAP23324.1"/>
    </source>
</evidence>
<accession>A0A0V0HSC8</accession>
<dbReference type="EMBL" id="GEDG01015594">
    <property type="protein sequence ID" value="JAP23324.1"/>
    <property type="molecule type" value="Transcribed_RNA"/>
</dbReference>
<name>A0A0V0HSC8_SOLCH</name>
<organism evidence="1">
    <name type="scientific">Solanum chacoense</name>
    <name type="common">Chaco potato</name>
    <dbReference type="NCBI Taxonomy" id="4108"/>
    <lineage>
        <taxon>Eukaryota</taxon>
        <taxon>Viridiplantae</taxon>
        <taxon>Streptophyta</taxon>
        <taxon>Embryophyta</taxon>
        <taxon>Tracheophyta</taxon>
        <taxon>Spermatophyta</taxon>
        <taxon>Magnoliopsida</taxon>
        <taxon>eudicotyledons</taxon>
        <taxon>Gunneridae</taxon>
        <taxon>Pentapetalae</taxon>
        <taxon>asterids</taxon>
        <taxon>lamiids</taxon>
        <taxon>Solanales</taxon>
        <taxon>Solanaceae</taxon>
        <taxon>Solanoideae</taxon>
        <taxon>Solaneae</taxon>
        <taxon>Solanum</taxon>
    </lineage>
</organism>
<dbReference type="AlphaFoldDB" id="A0A0V0HSC8"/>
<protein>
    <submittedName>
        <fullName evidence="1">Putative ovule protein</fullName>
    </submittedName>
</protein>
<proteinExistence type="predicted"/>
<reference evidence="1" key="1">
    <citation type="submission" date="2015-12" db="EMBL/GenBank/DDBJ databases">
        <title>Gene expression during late stages of embryo sac development: a critical building block for successful pollen-pistil interactions.</title>
        <authorList>
            <person name="Liu Y."/>
            <person name="Joly V."/>
            <person name="Sabar M."/>
            <person name="Matton D.P."/>
        </authorList>
    </citation>
    <scope>NUCLEOTIDE SEQUENCE</scope>
</reference>